<organism evidence="1 2">
    <name type="scientific">Sphingomonas jatrophae</name>
    <dbReference type="NCBI Taxonomy" id="1166337"/>
    <lineage>
        <taxon>Bacteria</taxon>
        <taxon>Pseudomonadati</taxon>
        <taxon>Pseudomonadota</taxon>
        <taxon>Alphaproteobacteria</taxon>
        <taxon>Sphingomonadales</taxon>
        <taxon>Sphingomonadaceae</taxon>
        <taxon>Sphingomonas</taxon>
    </lineage>
</organism>
<keyword evidence="2" id="KW-1185">Reference proteome</keyword>
<sequence>MQVVVFAPERDILGRCWKALYRPTNLRVGRSNRSGRAIFSRDVVVAAFASLAEPLTAILSRGGLARTSTRLRQGRRTARLMSAGVQALVVLIGAMTDCSDGSTFHITRLLDRGRRRRPADSNDVIARLGWRPLAEPVPVRLCPMRVATETPSDRS</sequence>
<dbReference type="EMBL" id="FOZG01000002">
    <property type="protein sequence ID" value="SFR99100.1"/>
    <property type="molecule type" value="Genomic_DNA"/>
</dbReference>
<proteinExistence type="predicted"/>
<reference evidence="1 2" key="1">
    <citation type="submission" date="2016-10" db="EMBL/GenBank/DDBJ databases">
        <authorList>
            <person name="de Groot N.N."/>
        </authorList>
    </citation>
    <scope>NUCLEOTIDE SEQUENCE [LARGE SCALE GENOMIC DNA]</scope>
    <source>
        <strain evidence="1 2">S5-249</strain>
    </source>
</reference>
<evidence type="ECO:0000313" key="2">
    <source>
        <dbReference type="Proteomes" id="UP000198824"/>
    </source>
</evidence>
<dbReference type="Proteomes" id="UP000198824">
    <property type="component" value="Unassembled WGS sequence"/>
</dbReference>
<name>A0A1I6L775_9SPHN</name>
<evidence type="ECO:0000313" key="1">
    <source>
        <dbReference type="EMBL" id="SFR99100.1"/>
    </source>
</evidence>
<protein>
    <submittedName>
        <fullName evidence="1">Uncharacterized protein</fullName>
    </submittedName>
</protein>
<gene>
    <name evidence="1" type="ORF">SAMN05192580_2370</name>
</gene>
<accession>A0A1I6L775</accession>
<dbReference type="AlphaFoldDB" id="A0A1I6L775"/>
<dbReference type="STRING" id="1166337.SAMN05192580_2370"/>